<dbReference type="Proteomes" id="UP001500236">
    <property type="component" value="Unassembled WGS sequence"/>
</dbReference>
<evidence type="ECO:0000313" key="1">
    <source>
        <dbReference type="EMBL" id="GAA3065951.1"/>
    </source>
</evidence>
<keyword evidence="2" id="KW-1185">Reference proteome</keyword>
<dbReference type="EMBL" id="BAAAVT010000010">
    <property type="protein sequence ID" value="GAA3065951.1"/>
    <property type="molecule type" value="Genomic_DNA"/>
</dbReference>
<proteinExistence type="predicted"/>
<evidence type="ECO:0000313" key="2">
    <source>
        <dbReference type="Proteomes" id="UP001500236"/>
    </source>
</evidence>
<name>A0ABP6LXG9_9MICC</name>
<organism evidence="1 2">
    <name type="scientific">Nesterenkonia aethiopica</name>
    <dbReference type="NCBI Taxonomy" id="269144"/>
    <lineage>
        <taxon>Bacteria</taxon>
        <taxon>Bacillati</taxon>
        <taxon>Actinomycetota</taxon>
        <taxon>Actinomycetes</taxon>
        <taxon>Micrococcales</taxon>
        <taxon>Micrococcaceae</taxon>
        <taxon>Nesterenkonia</taxon>
    </lineage>
</organism>
<protein>
    <submittedName>
        <fullName evidence="1">Uncharacterized protein</fullName>
    </submittedName>
</protein>
<accession>A0ABP6LXG9</accession>
<sequence length="92" mass="10862">MLRATLILEVPRGLLIKQEEHHDNDVEGYTGQHLIRGEEGFTFTVDQYTYSQHEEHVDIRLSEPVDDEGLHRDPMQALPRHGWEHHLTWPTR</sequence>
<gene>
    <name evidence="1" type="ORF">GCM10010529_18600</name>
</gene>
<reference evidence="2" key="1">
    <citation type="journal article" date="2019" name="Int. J. Syst. Evol. Microbiol.">
        <title>The Global Catalogue of Microorganisms (GCM) 10K type strain sequencing project: providing services to taxonomists for standard genome sequencing and annotation.</title>
        <authorList>
            <consortium name="The Broad Institute Genomics Platform"/>
            <consortium name="The Broad Institute Genome Sequencing Center for Infectious Disease"/>
            <person name="Wu L."/>
            <person name="Ma J."/>
        </authorList>
    </citation>
    <scope>NUCLEOTIDE SEQUENCE [LARGE SCALE GENOMIC DNA]</scope>
    <source>
        <strain evidence="2">JCM 14309</strain>
    </source>
</reference>
<comment type="caution">
    <text evidence="1">The sequence shown here is derived from an EMBL/GenBank/DDBJ whole genome shotgun (WGS) entry which is preliminary data.</text>
</comment>